<sequence length="192" mass="20472">MDRADFQGLVAASRSYRRFSGDWLGAGELKALVDAARLAPCGNNMQTVRFKVVSGREACEAVLDHLRWAALLRDWDGPVGDEQPRGYVVACLPDSLSSNPVRLIDVGIAAQTMALAACARGLGCCMLRSFDDGLAGELGLPEGLVPALVLAVGARGERVRLEGADTDHGLAYWREPDGTHCVPKLGLEDLLA</sequence>
<protein>
    <submittedName>
        <fullName evidence="4">Nitroreductase family protein</fullName>
    </submittedName>
</protein>
<keyword evidence="5" id="KW-1185">Reference proteome</keyword>
<evidence type="ECO:0000313" key="4">
    <source>
        <dbReference type="EMBL" id="MBM6775061.1"/>
    </source>
</evidence>
<dbReference type="PANTHER" id="PTHR43673">
    <property type="entry name" value="NAD(P)H NITROREDUCTASE YDGI-RELATED"/>
    <property type="match status" value="1"/>
</dbReference>
<evidence type="ECO:0000259" key="3">
    <source>
        <dbReference type="Pfam" id="PF00881"/>
    </source>
</evidence>
<dbReference type="PANTHER" id="PTHR43673:SF10">
    <property type="entry name" value="NADH DEHYDROGENASE_NAD(P)H NITROREDUCTASE XCC3605-RELATED"/>
    <property type="match status" value="1"/>
</dbReference>
<dbReference type="CDD" id="cd02062">
    <property type="entry name" value="Nitro_FMN_reductase"/>
    <property type="match status" value="1"/>
</dbReference>
<comment type="similarity">
    <text evidence="1">Belongs to the nitroreductase family.</text>
</comment>
<reference evidence="4 5" key="1">
    <citation type="journal article" date="2021" name="Sci. Rep.">
        <title>The distribution of antibiotic resistance genes in chicken gut microbiota commensals.</title>
        <authorList>
            <person name="Juricova H."/>
            <person name="Matiasovicova J."/>
            <person name="Kubasova T."/>
            <person name="Cejkova D."/>
            <person name="Rychlik I."/>
        </authorList>
    </citation>
    <scope>NUCLEOTIDE SEQUENCE [LARGE SCALE GENOMIC DNA]</scope>
    <source>
        <strain evidence="4 5">An794</strain>
    </source>
</reference>
<dbReference type="SUPFAM" id="SSF55469">
    <property type="entry name" value="FMN-dependent nitroreductase-like"/>
    <property type="match status" value="1"/>
</dbReference>
<dbReference type="InterPro" id="IPR023312">
    <property type="entry name" value="Put_nitroreductase_C_bac"/>
</dbReference>
<dbReference type="Proteomes" id="UP000712527">
    <property type="component" value="Unassembled WGS sequence"/>
</dbReference>
<comment type="caution">
    <text evidence="4">The sequence shown here is derived from an EMBL/GenBank/DDBJ whole genome shotgun (WGS) entry which is preliminary data.</text>
</comment>
<dbReference type="RefSeq" id="WP_204793405.1">
    <property type="nucleotide sequence ID" value="NZ_JACSNQ010000010.1"/>
</dbReference>
<gene>
    <name evidence="4" type="ORF">H9X80_05850</name>
</gene>
<accession>A0ABS2F250</accession>
<feature type="domain" description="Nitroreductase" evidence="3">
    <location>
        <begin position="14"/>
        <end position="153"/>
    </location>
</feature>
<proteinExistence type="inferred from homology"/>
<evidence type="ECO:0000256" key="2">
    <source>
        <dbReference type="ARBA" id="ARBA00023002"/>
    </source>
</evidence>
<organism evidence="4 5">
    <name type="scientific">Olsenella profusa</name>
    <dbReference type="NCBI Taxonomy" id="138595"/>
    <lineage>
        <taxon>Bacteria</taxon>
        <taxon>Bacillati</taxon>
        <taxon>Actinomycetota</taxon>
        <taxon>Coriobacteriia</taxon>
        <taxon>Coriobacteriales</taxon>
        <taxon>Atopobiaceae</taxon>
        <taxon>Olsenella</taxon>
    </lineage>
</organism>
<dbReference type="EMBL" id="JACSNQ010000010">
    <property type="protein sequence ID" value="MBM6775061.1"/>
    <property type="molecule type" value="Genomic_DNA"/>
</dbReference>
<name>A0ABS2F250_9ACTN</name>
<evidence type="ECO:0000256" key="1">
    <source>
        <dbReference type="ARBA" id="ARBA00007118"/>
    </source>
</evidence>
<dbReference type="Gene3D" id="3.40.109.10">
    <property type="entry name" value="NADH Oxidase"/>
    <property type="match status" value="1"/>
</dbReference>
<keyword evidence="2" id="KW-0560">Oxidoreductase</keyword>
<dbReference type="InterPro" id="IPR029479">
    <property type="entry name" value="Nitroreductase"/>
</dbReference>
<dbReference type="Gene3D" id="2.20.180.10">
    <property type="entry name" value="putative fmn-dependent nitroreductase like domains"/>
    <property type="match status" value="1"/>
</dbReference>
<dbReference type="InterPro" id="IPR000415">
    <property type="entry name" value="Nitroreductase-like"/>
</dbReference>
<dbReference type="Pfam" id="PF00881">
    <property type="entry name" value="Nitroreductase"/>
    <property type="match status" value="1"/>
</dbReference>
<evidence type="ECO:0000313" key="5">
    <source>
        <dbReference type="Proteomes" id="UP000712527"/>
    </source>
</evidence>